<sequence length="261" mass="27136">MRLSVITILSLATSSLAVALVPKDTVTTLNLADSPGGGGDNGESADGGDKDKGGDECKGHGGDKPGGDKPGGDKPGGDKPGGDKPGGDKPGGGKGGGGMKNCKKFKMKAKGTASGWVGQLDSGQLRIGLKPVELTMEKGEIVDKEKRGMWWTPPTETLQCDPGQKPDKGWSVDCDGRMRFQDMSRYFQCEADNKTYNLYKKNDQGVNCGEITLYATGCGGRDEGEMPGGGKGGMPSAPANETQTPQNMTGSKPPMKRSMSS</sequence>
<feature type="compositionally biased region" description="Basic and acidic residues" evidence="1">
    <location>
        <begin position="47"/>
        <end position="87"/>
    </location>
</feature>
<keyword evidence="5" id="KW-1185">Reference proteome</keyword>
<evidence type="ECO:0000313" key="4">
    <source>
        <dbReference type="EMBL" id="GKT41427.1"/>
    </source>
</evidence>
<dbReference type="AlphaFoldDB" id="A0AA37LBR6"/>
<feature type="region of interest" description="Disordered" evidence="1">
    <location>
        <begin position="28"/>
        <end position="102"/>
    </location>
</feature>
<comment type="caution">
    <text evidence="4">The sequence shown here is derived from an EMBL/GenBank/DDBJ whole genome shotgun (WGS) entry which is preliminary data.</text>
</comment>
<feature type="compositionally biased region" description="Polar residues" evidence="1">
    <location>
        <begin position="239"/>
        <end position="250"/>
    </location>
</feature>
<feature type="region of interest" description="Disordered" evidence="1">
    <location>
        <begin position="220"/>
        <end position="261"/>
    </location>
</feature>
<accession>A0AA37LBR6</accession>
<dbReference type="PANTHER" id="PTHR39613">
    <property type="entry name" value="ANCHORED CELL WALL PROTEIN, PUTATIVE (AFU_ORTHOLOGUE AFUA_4G08960)-RELATED"/>
    <property type="match status" value="1"/>
</dbReference>
<feature type="domain" description="Cell wall mannoprotein PIR1-like C-terminal" evidence="3">
    <location>
        <begin position="139"/>
        <end position="211"/>
    </location>
</feature>
<evidence type="ECO:0000313" key="5">
    <source>
        <dbReference type="Proteomes" id="UP001055115"/>
    </source>
</evidence>
<dbReference type="RefSeq" id="XP_049123777.1">
    <property type="nucleotide sequence ID" value="XM_049267820.1"/>
</dbReference>
<dbReference type="PANTHER" id="PTHR39613:SF1">
    <property type="entry name" value="ANCHORED CELL WALL PROTEIN, PUTATIVE (AFU_ORTHOLOGUE AFUA_4G08960)-RELATED"/>
    <property type="match status" value="1"/>
</dbReference>
<name>A0AA37LBR6_9PEZI</name>
<evidence type="ECO:0000256" key="2">
    <source>
        <dbReference type="SAM" id="SignalP"/>
    </source>
</evidence>
<keyword evidence="2" id="KW-0732">Signal</keyword>
<feature type="chain" id="PRO_5041425869" description="Cell wall mannoprotein PIR1-like C-terminal domain-containing protein" evidence="2">
    <location>
        <begin position="20"/>
        <end position="261"/>
    </location>
</feature>
<evidence type="ECO:0000259" key="3">
    <source>
        <dbReference type="Pfam" id="PF22799"/>
    </source>
</evidence>
<reference evidence="4 5" key="1">
    <citation type="submission" date="2022-03" db="EMBL/GenBank/DDBJ databases">
        <title>Genome data of Colletotrichum spp.</title>
        <authorList>
            <person name="Utami Y.D."/>
            <person name="Hiruma K."/>
        </authorList>
    </citation>
    <scope>NUCLEOTIDE SEQUENCE [LARGE SCALE GENOMIC DNA]</scope>
    <source>
        <strain evidence="4 5">MAFF 239500</strain>
    </source>
</reference>
<protein>
    <recommendedName>
        <fullName evidence="3">Cell wall mannoprotein PIR1-like C-terminal domain-containing protein</fullName>
    </recommendedName>
</protein>
<organism evidence="4 5">
    <name type="scientific">Colletotrichum spaethianum</name>
    <dbReference type="NCBI Taxonomy" id="700344"/>
    <lineage>
        <taxon>Eukaryota</taxon>
        <taxon>Fungi</taxon>
        <taxon>Dikarya</taxon>
        <taxon>Ascomycota</taxon>
        <taxon>Pezizomycotina</taxon>
        <taxon>Sordariomycetes</taxon>
        <taxon>Hypocreomycetidae</taxon>
        <taxon>Glomerellales</taxon>
        <taxon>Glomerellaceae</taxon>
        <taxon>Colletotrichum</taxon>
        <taxon>Colletotrichum spaethianum species complex</taxon>
    </lineage>
</organism>
<dbReference type="Pfam" id="PF22799">
    <property type="entry name" value="PIR1-like_C"/>
    <property type="match status" value="1"/>
</dbReference>
<feature type="compositionally biased region" description="Gly residues" evidence="1">
    <location>
        <begin position="88"/>
        <end position="99"/>
    </location>
</feature>
<dbReference type="Proteomes" id="UP001055115">
    <property type="component" value="Unassembled WGS sequence"/>
</dbReference>
<dbReference type="GeneID" id="73322410"/>
<dbReference type="EMBL" id="BQXU01000003">
    <property type="protein sequence ID" value="GKT41427.1"/>
    <property type="molecule type" value="Genomic_DNA"/>
</dbReference>
<evidence type="ECO:0000256" key="1">
    <source>
        <dbReference type="SAM" id="MobiDB-lite"/>
    </source>
</evidence>
<gene>
    <name evidence="4" type="ORF">ColSpa_01608</name>
</gene>
<dbReference type="InterPro" id="IPR054508">
    <property type="entry name" value="PIR1-like_C"/>
</dbReference>
<feature type="signal peptide" evidence="2">
    <location>
        <begin position="1"/>
        <end position="19"/>
    </location>
</feature>
<proteinExistence type="predicted"/>